<dbReference type="Pfam" id="PF07245">
    <property type="entry name" value="Phlebovirus_G2"/>
    <property type="match status" value="1"/>
</dbReference>
<evidence type="ECO:0000313" key="3">
    <source>
        <dbReference type="Proteomes" id="UP000095283"/>
    </source>
</evidence>
<evidence type="ECO:0000256" key="1">
    <source>
        <dbReference type="SAM" id="Phobius"/>
    </source>
</evidence>
<dbReference type="PROSITE" id="PS50994">
    <property type="entry name" value="INTEGRASE"/>
    <property type="match status" value="1"/>
</dbReference>
<dbReference type="GO" id="GO:0003676">
    <property type="term" value="F:nucleic acid binding"/>
    <property type="evidence" value="ECO:0007669"/>
    <property type="project" value="InterPro"/>
</dbReference>
<dbReference type="Gene3D" id="2.60.40.3770">
    <property type="match status" value="1"/>
</dbReference>
<dbReference type="Proteomes" id="UP000095283">
    <property type="component" value="Unplaced"/>
</dbReference>
<dbReference type="InterPro" id="IPR009878">
    <property type="entry name" value="Phlebovirus_G2_fusion"/>
</dbReference>
<dbReference type="InterPro" id="IPR036397">
    <property type="entry name" value="RNaseH_sf"/>
</dbReference>
<dbReference type="Pfam" id="PF00665">
    <property type="entry name" value="rve"/>
    <property type="match status" value="1"/>
</dbReference>
<dbReference type="Gene3D" id="3.30.420.10">
    <property type="entry name" value="Ribonuclease H-like superfamily/Ribonuclease H"/>
    <property type="match status" value="1"/>
</dbReference>
<keyword evidence="3" id="KW-1185">Reference proteome</keyword>
<dbReference type="PANTHER" id="PTHR47331">
    <property type="entry name" value="PHD-TYPE DOMAIN-CONTAINING PROTEIN"/>
    <property type="match status" value="1"/>
</dbReference>
<dbReference type="SUPFAM" id="SSF53098">
    <property type="entry name" value="Ribonuclease H-like"/>
    <property type="match status" value="1"/>
</dbReference>
<organism evidence="3 4">
    <name type="scientific">Heterorhabditis bacteriophora</name>
    <name type="common">Entomopathogenic nematode worm</name>
    <dbReference type="NCBI Taxonomy" id="37862"/>
    <lineage>
        <taxon>Eukaryota</taxon>
        <taxon>Metazoa</taxon>
        <taxon>Ecdysozoa</taxon>
        <taxon>Nematoda</taxon>
        <taxon>Chromadorea</taxon>
        <taxon>Rhabditida</taxon>
        <taxon>Rhabditina</taxon>
        <taxon>Rhabditomorpha</taxon>
        <taxon>Strongyloidea</taxon>
        <taxon>Heterorhabditidae</taxon>
        <taxon>Heterorhabditis</taxon>
    </lineage>
</organism>
<keyword evidence="1" id="KW-1133">Transmembrane helix</keyword>
<reference evidence="4" key="1">
    <citation type="submission" date="2016-11" db="UniProtKB">
        <authorList>
            <consortium name="WormBaseParasite"/>
        </authorList>
    </citation>
    <scope>IDENTIFICATION</scope>
</reference>
<sequence length="934" mass="106836">MTNLPSRRVIRSRPFEHVGLDYFGPLTISTKKEGDNKVYGCIITCTTTRLIHLELVTNMTTQCFINALRRFIARRGVPSTITSDNANTFTLGDQVLASLTKEGDKEPAFDELMSKKGITWHYNTPYSPWQGGFYERLIKIVKHSLYKTLGKKVVNLDDLSTLLTEIEATDDYTPSADMYQLRTRKEAEQALRESHSRTEKFWDIWRSQYLKNLREHHQHNMRGKREGTRIPNINDVVLISDPIQPRNVLLPNRRLIQRPTEINREPLTTKKDVGQSPCSPRYNLRERKKVNYKERDELEEDNSYHVNTIHRSPRINPTTMIYLLTMLMLVHPIASTTLDIFLQCTKTGIQIVKGDADSYEICIDNYCWTYTDPGDKETIYLSPSITLHEYVVYWKIRREDKLKVIAVTCPATPFCANINCNLCTEMLANPSCWPKTAIVTTGVVIYALLLCLYFLCYVPVILASPLLLIFRGVWYGLWAGTHQVVKLASSAFRALGHQFHQRRQQQRNLNLWNSKCAKINRTSIITELQAANDYPGITRCVESCGGLGCDCFYPSSGCLFYRIYLLPIDEKKYEIYRCTRWREAVLVHISIIDKYRKNSVETTVMMKPNIPYQGNNMTITLSELALPPTPILADQFVTDGTNTARWLSEYKLPLRCATREEAQTFNCTLVEDCLCSPAENTIRCDCKNQNITQIFNNIANRLPFTTPSVEFTQIKSSVRATIKSLATAEFILHLEETSPVSINVQDTTCSIDSTHLEGCYACAKGAKAIVNCIAEKVDQMAEIKCDEHSFTIPCSSQGQQSTLSFSYNQAKIHTRCEIKCGKTPTYVEIAGILRYTGNLQQSLRRIISGESKTFSEINIPDIGHIAEVFIHWYTTTIFTVIGICIALLVTYLYFATCGARILSSIYRLFFRVIGGVGRYFRRKQRRKKTETKQF</sequence>
<evidence type="ECO:0000313" key="4">
    <source>
        <dbReference type="WBParaSite" id="Hba_07737"/>
    </source>
</evidence>
<dbReference type="WBParaSite" id="Hba_07737">
    <property type="protein sequence ID" value="Hba_07737"/>
    <property type="gene ID" value="Hba_07737"/>
</dbReference>
<protein>
    <submittedName>
        <fullName evidence="4">Integrase catalytic domain-containing protein</fullName>
    </submittedName>
</protein>
<keyword evidence="1" id="KW-0472">Membrane</keyword>
<dbReference type="InterPro" id="IPR012337">
    <property type="entry name" value="RNaseH-like_sf"/>
</dbReference>
<dbReference type="InterPro" id="IPR001584">
    <property type="entry name" value="Integrase_cat-core"/>
</dbReference>
<feature type="domain" description="Integrase catalytic" evidence="2">
    <location>
        <begin position="10"/>
        <end position="194"/>
    </location>
</feature>
<keyword evidence="1" id="KW-0812">Transmembrane</keyword>
<feature type="transmembrane region" description="Helical" evidence="1">
    <location>
        <begin position="443"/>
        <end position="469"/>
    </location>
</feature>
<dbReference type="GO" id="GO:0015074">
    <property type="term" value="P:DNA integration"/>
    <property type="evidence" value="ECO:0007669"/>
    <property type="project" value="InterPro"/>
</dbReference>
<dbReference type="AlphaFoldDB" id="A0A1I7WRF6"/>
<feature type="transmembrane region" description="Helical" evidence="1">
    <location>
        <begin position="872"/>
        <end position="895"/>
    </location>
</feature>
<feature type="transmembrane region" description="Helical" evidence="1">
    <location>
        <begin position="320"/>
        <end position="342"/>
    </location>
</feature>
<evidence type="ECO:0000259" key="2">
    <source>
        <dbReference type="PROSITE" id="PS50994"/>
    </source>
</evidence>
<accession>A0A1I7WRF6</accession>
<proteinExistence type="predicted"/>
<name>A0A1I7WRF6_HETBA</name>